<keyword evidence="8" id="KW-1185">Reference proteome</keyword>
<dbReference type="InterPro" id="IPR007148">
    <property type="entry name" value="SSU_processome_Utp12"/>
</dbReference>
<feature type="region of interest" description="Disordered" evidence="5">
    <location>
        <begin position="96"/>
        <end position="119"/>
    </location>
</feature>
<keyword evidence="2" id="KW-0539">Nucleus</keyword>
<name>A0A4Y7TZT6_COPMI</name>
<dbReference type="SUPFAM" id="SSF50978">
    <property type="entry name" value="WD40 repeat-like"/>
    <property type="match status" value="1"/>
</dbReference>
<evidence type="ECO:0000256" key="1">
    <source>
        <dbReference type="ARBA" id="ARBA00004123"/>
    </source>
</evidence>
<feature type="domain" description="Small-subunit processome Utp12" evidence="6">
    <location>
        <begin position="538"/>
        <end position="654"/>
    </location>
</feature>
<dbReference type="GO" id="GO:0000462">
    <property type="term" value="P:maturation of SSU-rRNA from tricistronic rRNA transcript (SSU-rRNA, 5.8S rRNA, LSU-rRNA)"/>
    <property type="evidence" value="ECO:0007669"/>
    <property type="project" value="TreeGrafter"/>
</dbReference>
<dbReference type="InterPro" id="IPR015943">
    <property type="entry name" value="WD40/YVTN_repeat-like_dom_sf"/>
</dbReference>
<dbReference type="InterPro" id="IPR001680">
    <property type="entry name" value="WD40_rpt"/>
</dbReference>
<protein>
    <submittedName>
        <fullName evidence="7">NUC189-domain-containing protein</fullName>
    </submittedName>
</protein>
<feature type="region of interest" description="Disordered" evidence="5">
    <location>
        <begin position="1"/>
        <end position="24"/>
    </location>
</feature>
<gene>
    <name evidence="7" type="ORF">FA13DRAFT_1761151</name>
</gene>
<comment type="subcellular location">
    <subcellularLocation>
        <location evidence="1">Nucleus</location>
    </subcellularLocation>
</comment>
<evidence type="ECO:0000256" key="2">
    <source>
        <dbReference type="ARBA" id="ARBA00023242"/>
    </source>
</evidence>
<reference evidence="7 8" key="1">
    <citation type="journal article" date="2019" name="Nat. Ecol. Evol.">
        <title>Megaphylogeny resolves global patterns of mushroom evolution.</title>
        <authorList>
            <person name="Varga T."/>
            <person name="Krizsan K."/>
            <person name="Foldi C."/>
            <person name="Dima B."/>
            <person name="Sanchez-Garcia M."/>
            <person name="Sanchez-Ramirez S."/>
            <person name="Szollosi G.J."/>
            <person name="Szarkandi J.G."/>
            <person name="Papp V."/>
            <person name="Albert L."/>
            <person name="Andreopoulos W."/>
            <person name="Angelini C."/>
            <person name="Antonin V."/>
            <person name="Barry K.W."/>
            <person name="Bougher N.L."/>
            <person name="Buchanan P."/>
            <person name="Buyck B."/>
            <person name="Bense V."/>
            <person name="Catcheside P."/>
            <person name="Chovatia M."/>
            <person name="Cooper J."/>
            <person name="Damon W."/>
            <person name="Desjardin D."/>
            <person name="Finy P."/>
            <person name="Geml J."/>
            <person name="Haridas S."/>
            <person name="Hughes K."/>
            <person name="Justo A."/>
            <person name="Karasinski D."/>
            <person name="Kautmanova I."/>
            <person name="Kiss B."/>
            <person name="Kocsube S."/>
            <person name="Kotiranta H."/>
            <person name="LaButti K.M."/>
            <person name="Lechner B.E."/>
            <person name="Liimatainen K."/>
            <person name="Lipzen A."/>
            <person name="Lukacs Z."/>
            <person name="Mihaltcheva S."/>
            <person name="Morgado L.N."/>
            <person name="Niskanen T."/>
            <person name="Noordeloos M.E."/>
            <person name="Ohm R.A."/>
            <person name="Ortiz-Santana B."/>
            <person name="Ovrebo C."/>
            <person name="Racz N."/>
            <person name="Riley R."/>
            <person name="Savchenko A."/>
            <person name="Shiryaev A."/>
            <person name="Soop K."/>
            <person name="Spirin V."/>
            <person name="Szebenyi C."/>
            <person name="Tomsovsky M."/>
            <person name="Tulloss R.E."/>
            <person name="Uehling J."/>
            <person name="Grigoriev I.V."/>
            <person name="Vagvolgyi C."/>
            <person name="Papp T."/>
            <person name="Martin F.M."/>
            <person name="Miettinen O."/>
            <person name="Hibbett D.S."/>
            <person name="Nagy L.G."/>
        </authorList>
    </citation>
    <scope>NUCLEOTIDE SEQUENCE [LARGE SCALE GENOMIC DNA]</scope>
    <source>
        <strain evidence="7 8">FP101781</strain>
    </source>
</reference>
<dbReference type="Pfam" id="PF04003">
    <property type="entry name" value="Utp12"/>
    <property type="match status" value="1"/>
</dbReference>
<evidence type="ECO:0000256" key="4">
    <source>
        <dbReference type="PROSITE-ProRule" id="PRU00221"/>
    </source>
</evidence>
<accession>A0A4Y7TZT6</accession>
<dbReference type="InterPro" id="IPR052414">
    <property type="entry name" value="U3_snoRNA-assoc_WDR"/>
</dbReference>
<dbReference type="InterPro" id="IPR036322">
    <property type="entry name" value="WD40_repeat_dom_sf"/>
</dbReference>
<comment type="similarity">
    <text evidence="3">Belongs to the UTP5 family.</text>
</comment>
<dbReference type="STRING" id="71717.A0A4Y7TZT6"/>
<feature type="region of interest" description="Disordered" evidence="5">
    <location>
        <begin position="492"/>
        <end position="520"/>
    </location>
</feature>
<evidence type="ECO:0000313" key="7">
    <source>
        <dbReference type="EMBL" id="TEB39099.1"/>
    </source>
</evidence>
<dbReference type="PANTHER" id="PTHR44267:SF1">
    <property type="entry name" value="WD REPEAT-CONTAINING PROTEIN 43"/>
    <property type="match status" value="1"/>
</dbReference>
<dbReference type="EMBL" id="QPFP01000002">
    <property type="protein sequence ID" value="TEB39099.1"/>
    <property type="molecule type" value="Genomic_DNA"/>
</dbReference>
<feature type="compositionally biased region" description="Acidic residues" evidence="5">
    <location>
        <begin position="691"/>
        <end position="770"/>
    </location>
</feature>
<feature type="compositionally biased region" description="Basic and acidic residues" evidence="5">
    <location>
        <begin position="681"/>
        <end position="690"/>
    </location>
</feature>
<feature type="region of interest" description="Disordered" evidence="5">
    <location>
        <begin position="669"/>
        <end position="770"/>
    </location>
</feature>
<feature type="compositionally biased region" description="Basic residues" evidence="5">
    <location>
        <begin position="1"/>
        <end position="16"/>
    </location>
</feature>
<dbReference type="AlphaFoldDB" id="A0A4Y7TZT6"/>
<dbReference type="GO" id="GO:0032040">
    <property type="term" value="C:small-subunit processome"/>
    <property type="evidence" value="ECO:0007669"/>
    <property type="project" value="UniProtKB-ARBA"/>
</dbReference>
<organism evidence="7 8">
    <name type="scientific">Coprinellus micaceus</name>
    <name type="common">Glistening ink-cap mushroom</name>
    <name type="synonym">Coprinus micaceus</name>
    <dbReference type="NCBI Taxonomy" id="71717"/>
    <lineage>
        <taxon>Eukaryota</taxon>
        <taxon>Fungi</taxon>
        <taxon>Dikarya</taxon>
        <taxon>Basidiomycota</taxon>
        <taxon>Agaricomycotina</taxon>
        <taxon>Agaricomycetes</taxon>
        <taxon>Agaricomycetidae</taxon>
        <taxon>Agaricales</taxon>
        <taxon>Agaricineae</taxon>
        <taxon>Psathyrellaceae</taxon>
        <taxon>Coprinellus</taxon>
    </lineage>
</organism>
<dbReference type="Proteomes" id="UP000298030">
    <property type="component" value="Unassembled WGS sequence"/>
</dbReference>
<comment type="caution">
    <text evidence="7">The sequence shown here is derived from an EMBL/GenBank/DDBJ whole genome shotgun (WGS) entry which is preliminary data.</text>
</comment>
<evidence type="ECO:0000313" key="8">
    <source>
        <dbReference type="Proteomes" id="UP000298030"/>
    </source>
</evidence>
<evidence type="ECO:0000256" key="5">
    <source>
        <dbReference type="SAM" id="MobiDB-lite"/>
    </source>
</evidence>
<dbReference type="Gene3D" id="2.130.10.10">
    <property type="entry name" value="YVTN repeat-like/Quinoprotein amine dehydrogenase"/>
    <property type="match status" value="1"/>
</dbReference>
<keyword evidence="4" id="KW-0853">WD repeat</keyword>
<dbReference type="PANTHER" id="PTHR44267">
    <property type="entry name" value="WD REPEAT-CONTAINING PROTEIN 43"/>
    <property type="match status" value="1"/>
</dbReference>
<dbReference type="SMART" id="SM00320">
    <property type="entry name" value="WD40"/>
    <property type="match status" value="3"/>
</dbReference>
<feature type="repeat" description="WD" evidence="4">
    <location>
        <begin position="170"/>
        <end position="197"/>
    </location>
</feature>
<sequence length="770" mass="81677">MASVKKTSKAKARAPKTRPASTAAISQPLVDDAALHTSRSAFSDDAHLFAYAALTVGKHRLRVYNTASGQSLAEHTLDNARISHLSWGTFNFSSEPQNTDVDAQSKKKRKKRNSMAASEAQPVVGSEVVILGLSDGTVSFFSPSHSRVLRTLSHPSSSTPVLAVTPADGPNPSAVWTSSEDGTVRCWDIQKNDVLDSWKTEDRIPYTSLAIRPNGEDNRTDILAAHHSIRLLSHVAEPTNLSASKKPTQVASFTGHASSISLTRWADSQTPPERFVSMAESDRYLYVWEVGGGASTDGKAAASIPIDSDARTFSLSNSSPTLATLSASGKISVYPIPEELTPPANTSRVSHKIPTILPRSNIATPSKNSASSAPLINVAFSNTDTSSLTVARLAKGVRPVFSSIKFIDASGNYISDIKLEEVDLSTIKDSSAGAATQRYSESSTTVVASGTGIGLNEADEEDVAMRDIDGDLEVDLAELSLGQRLTAVDGAVQADSDDSDDGALPKKSPKTKSKAQSANAVPANSLTRTLIQALHSSDARLLETCLAHSDPILIQNTIRHLPPQLAVPLITACTERLGRGGRAANMKGGGGGASAQRGTGLVVWIKTVLAVHAGHLMTIPDLVARLSGLYATITARLALHENLLALNGKLDTVLSQVELRSSVAPAPLSVKKGKVKSRGGQKSEVKRYVEGESDSSDAESGDVDVDVDSDGEGSVEDIELGGDSDEEEEKEDDDEGSDEAEDDDGSVNEFLDDEAEEWTDEDDDEDDFSE</sequence>
<evidence type="ECO:0000256" key="3">
    <source>
        <dbReference type="ARBA" id="ARBA00038335"/>
    </source>
</evidence>
<dbReference type="OrthoDB" id="30195at2759"/>
<proteinExistence type="inferred from homology"/>
<dbReference type="PROSITE" id="PS50082">
    <property type="entry name" value="WD_REPEATS_2"/>
    <property type="match status" value="1"/>
</dbReference>
<evidence type="ECO:0000259" key="6">
    <source>
        <dbReference type="Pfam" id="PF04003"/>
    </source>
</evidence>